<reference evidence="1" key="1">
    <citation type="journal article" date="2021" name="Proc. Natl. Acad. Sci. U.S.A.">
        <title>A Catalog of Tens of Thousands of Viruses from Human Metagenomes Reveals Hidden Associations with Chronic Diseases.</title>
        <authorList>
            <person name="Tisza M.J."/>
            <person name="Buck C.B."/>
        </authorList>
    </citation>
    <scope>NUCLEOTIDE SEQUENCE</scope>
    <source>
        <strain evidence="1">CtwwN25</strain>
    </source>
</reference>
<organism evidence="1">
    <name type="scientific">Myoviridae sp. ctwwN25</name>
    <dbReference type="NCBI Taxonomy" id="2825209"/>
    <lineage>
        <taxon>Viruses</taxon>
        <taxon>Duplodnaviria</taxon>
        <taxon>Heunggongvirae</taxon>
        <taxon>Uroviricota</taxon>
        <taxon>Caudoviricetes</taxon>
    </lineage>
</organism>
<sequence>MGIFVDALREETEFLDNTGFDGGTVANPDDKYEVELNDVAKAVEDINQNYADQSSQEELDGQDLEEDPVSECMIAIYESEHNWNLIMNALAMREVNEAAIGREMVLESVDIKGFFAKVKEFFVTMWKKITAVVKNWIDNATAALRTNKSFIAKYESKLGEGKTAYEADPNKKAFKGYNFNILEKTAFMGLFDTIKDETNNEVKAANAIITSLNAGNKDYSGIVEKSDNDAVRGKFCGKSHPPVSADGYRKALKEAYFGSEEKKTLSVDAVSVKTIAAVLKGDMKMNDIKKAYRDMKSSINTSLKTLNNLEKAVQNSYKKGEASAETSAAITAISKNYGIVKEQKSIAHMALTTYMKAAHAQAAQARRIANAYIFALNKKTRKGKIDAANGKPTHESAGFFSSLELV</sequence>
<accession>A0A8S5PN96</accession>
<protein>
    <submittedName>
        <fullName evidence="1">Uncharacterized protein</fullName>
    </submittedName>
</protein>
<name>A0A8S5PN96_9CAUD</name>
<dbReference type="EMBL" id="BK015472">
    <property type="protein sequence ID" value="DAE08639.1"/>
    <property type="molecule type" value="Genomic_DNA"/>
</dbReference>
<proteinExistence type="predicted"/>
<evidence type="ECO:0000313" key="1">
    <source>
        <dbReference type="EMBL" id="DAE08639.1"/>
    </source>
</evidence>